<keyword evidence="2 3" id="KW-0040">ANK repeat</keyword>
<dbReference type="InterPro" id="IPR002110">
    <property type="entry name" value="Ankyrin_rpt"/>
</dbReference>
<reference evidence="7 8" key="2">
    <citation type="submission" date="2018-11" db="EMBL/GenBank/DDBJ databases">
        <authorList>
            <consortium name="Pathogen Informatics"/>
        </authorList>
    </citation>
    <scope>NUCLEOTIDE SEQUENCE [LARGE SCALE GENOMIC DNA]</scope>
</reference>
<dbReference type="WBParaSite" id="SBAD_0000550701-mRNA-1">
    <property type="protein sequence ID" value="SBAD_0000550701-mRNA-1"/>
    <property type="gene ID" value="SBAD_0000550701"/>
</dbReference>
<reference evidence="9" key="1">
    <citation type="submission" date="2016-06" db="UniProtKB">
        <authorList>
            <consortium name="WormBaseParasite"/>
        </authorList>
    </citation>
    <scope>IDENTIFICATION</scope>
</reference>
<dbReference type="InterPro" id="IPR033635">
    <property type="entry name" value="ANKS1/Caskin"/>
</dbReference>
<feature type="domain" description="SAM" evidence="6">
    <location>
        <begin position="515"/>
        <end position="580"/>
    </location>
</feature>
<dbReference type="Gene3D" id="1.25.40.20">
    <property type="entry name" value="Ankyrin repeat-containing domain"/>
    <property type="match status" value="3"/>
</dbReference>
<dbReference type="Pfam" id="PF07647">
    <property type="entry name" value="SAM_2"/>
    <property type="match status" value="1"/>
</dbReference>
<dbReference type="SMART" id="SM00454">
    <property type="entry name" value="SAM"/>
    <property type="match status" value="2"/>
</dbReference>
<dbReference type="SUPFAM" id="SSF48403">
    <property type="entry name" value="Ankyrin repeat"/>
    <property type="match status" value="1"/>
</dbReference>
<evidence type="ECO:0000256" key="4">
    <source>
        <dbReference type="SAM" id="MobiDB-lite"/>
    </source>
</evidence>
<dbReference type="Pfam" id="PF00640">
    <property type="entry name" value="PID"/>
    <property type="match status" value="1"/>
</dbReference>
<dbReference type="PANTHER" id="PTHR24174">
    <property type="entry name" value="ANKYRIN REPEAT AND STERILE ALPHA MOTIF DOMAIN-CONTAINING PROTEIN 1"/>
    <property type="match status" value="1"/>
</dbReference>
<dbReference type="PROSITE" id="PS50088">
    <property type="entry name" value="ANK_REPEAT"/>
    <property type="match status" value="4"/>
</dbReference>
<evidence type="ECO:0000259" key="6">
    <source>
        <dbReference type="PROSITE" id="PS50105"/>
    </source>
</evidence>
<dbReference type="Gene3D" id="1.10.150.50">
    <property type="entry name" value="Transcription Factor, Ets-1"/>
    <property type="match status" value="2"/>
</dbReference>
<dbReference type="PROSITE" id="PS50105">
    <property type="entry name" value="SAM_DOMAIN"/>
    <property type="match status" value="2"/>
</dbReference>
<dbReference type="SMART" id="SM00248">
    <property type="entry name" value="ANK"/>
    <property type="match status" value="6"/>
</dbReference>
<dbReference type="SUPFAM" id="SSF47769">
    <property type="entry name" value="SAM/Pointed domain"/>
    <property type="match status" value="2"/>
</dbReference>
<dbReference type="PROSITE" id="PS50297">
    <property type="entry name" value="ANK_REP_REGION"/>
    <property type="match status" value="4"/>
</dbReference>
<dbReference type="InterPro" id="IPR011993">
    <property type="entry name" value="PH-like_dom_sf"/>
</dbReference>
<evidence type="ECO:0000259" key="5">
    <source>
        <dbReference type="PROSITE" id="PS01179"/>
    </source>
</evidence>
<dbReference type="InterPro" id="IPR001660">
    <property type="entry name" value="SAM"/>
</dbReference>
<gene>
    <name evidence="7" type="ORF">SBAD_LOCUS5291</name>
</gene>
<dbReference type="OrthoDB" id="10039052at2759"/>
<dbReference type="Pfam" id="PF00536">
    <property type="entry name" value="SAM_1"/>
    <property type="match status" value="1"/>
</dbReference>
<evidence type="ECO:0000256" key="2">
    <source>
        <dbReference type="ARBA" id="ARBA00023043"/>
    </source>
</evidence>
<evidence type="ECO:0000313" key="7">
    <source>
        <dbReference type="EMBL" id="VDP06834.1"/>
    </source>
</evidence>
<sequence>MYMCFISRLLRTSISPNIVNAEGSSLLHAAVAYNQLHIISYLLHRGAHMTCKDAKGCTPLHVSCLNGFVKATEILLSHPDSQKVINVRNQAQETALHISSQRGYAAIVDLLLRHGADAKLVNRLGENCLDVAAKFGWPKVAQCIIQERPDLVIDVQTLEYNKCKNSSTTAPFVSALHLAAETGDTSVVRILLDAGFDINKLASFTERGSALHVAALAGKLDVVKLLLDRGINKDSKDYNGLTTVDLLKEHRDGKRPTITKMIAVEDAWDDCIKLIEGYRSEIPGPAEVPNVYINAFHQKIWDYLPAVPLSDVHANSDGETQLHDSTHNGRCASTSESGNFSETVFERRCPSRMSTGAIRKVPPRTASGYDNVLPSSWSHRCNEYVTPIDRFQPGLSNRGCHTDNQNTESFQNPADGVSTFRSAVGSSTNRCSSDWSLVKAQRLSDASTALRSGVIRDDADTFAGSRGHTTRQPLSGFDVAVNNDATLQDEETAIGLKQLLNAYGDIDNSSLNVCDKGRTVEQWLSSLDLKALTDNFLSNGYDEFEYLAQTMDSDALDLLGICSGPDRRAAMDSLKSLYPQKRIPRLHEFSYVSDWLLALKCHEYLGDFLRHGMDTVQKIHHLCEHSLEVIPIRKKGHKQRILKSLGVDNRRIISLFDENGGRSTTTATYRAGSQIRFAGAMSIELPQPPYDPYPEIFDEFAVQYLGSVEVSNGICVECVKHVANWVELEMRKKLTPVELWIIISSKDVRLSPDHMSSHATHAFPIMNILCVCQSGIELDSFALSIFDQSQALSLCHCFRVCDQKIAAKIILTLGEAFENLYVELKKESESKGETFIGERTNVGEDLLLKDRR</sequence>
<dbReference type="Proteomes" id="UP000270296">
    <property type="component" value="Unassembled WGS sequence"/>
</dbReference>
<dbReference type="InterPro" id="IPR006020">
    <property type="entry name" value="PTB/PI_dom"/>
</dbReference>
<dbReference type="PROSITE" id="PS01179">
    <property type="entry name" value="PID"/>
    <property type="match status" value="1"/>
</dbReference>
<organism evidence="9">
    <name type="scientific">Soboliphyme baturini</name>
    <dbReference type="NCBI Taxonomy" id="241478"/>
    <lineage>
        <taxon>Eukaryota</taxon>
        <taxon>Metazoa</taxon>
        <taxon>Ecdysozoa</taxon>
        <taxon>Nematoda</taxon>
        <taxon>Enoplea</taxon>
        <taxon>Dorylaimia</taxon>
        <taxon>Dioctophymatida</taxon>
        <taxon>Dioctophymatoidea</taxon>
        <taxon>Soboliphymatidae</taxon>
        <taxon>Soboliphyme</taxon>
    </lineage>
</organism>
<feature type="repeat" description="ANK" evidence="3">
    <location>
        <begin position="91"/>
        <end position="123"/>
    </location>
</feature>
<evidence type="ECO:0000313" key="8">
    <source>
        <dbReference type="Proteomes" id="UP000270296"/>
    </source>
</evidence>
<name>A0A183INU4_9BILA</name>
<keyword evidence="8" id="KW-1185">Reference proteome</keyword>
<feature type="repeat" description="ANK" evidence="3">
    <location>
        <begin position="22"/>
        <end position="54"/>
    </location>
</feature>
<keyword evidence="1" id="KW-0677">Repeat</keyword>
<dbReference type="SMART" id="SM00462">
    <property type="entry name" value="PTB"/>
    <property type="match status" value="1"/>
</dbReference>
<dbReference type="InterPro" id="IPR013761">
    <property type="entry name" value="SAM/pointed_sf"/>
</dbReference>
<evidence type="ECO:0000256" key="1">
    <source>
        <dbReference type="ARBA" id="ARBA00022737"/>
    </source>
</evidence>
<evidence type="ECO:0000256" key="3">
    <source>
        <dbReference type="PROSITE-ProRule" id="PRU00023"/>
    </source>
</evidence>
<evidence type="ECO:0000313" key="9">
    <source>
        <dbReference type="WBParaSite" id="SBAD_0000550701-mRNA-1"/>
    </source>
</evidence>
<dbReference type="Gene3D" id="2.30.29.30">
    <property type="entry name" value="Pleckstrin-homology domain (PH domain)/Phosphotyrosine-binding domain (PTB)"/>
    <property type="match status" value="1"/>
</dbReference>
<proteinExistence type="predicted"/>
<dbReference type="PANTHER" id="PTHR24174:SF16">
    <property type="entry name" value="CASKIN-2"/>
    <property type="match status" value="1"/>
</dbReference>
<feature type="region of interest" description="Disordered" evidence="4">
    <location>
        <begin position="315"/>
        <end position="337"/>
    </location>
</feature>
<feature type="compositionally biased region" description="Basic and acidic residues" evidence="4">
    <location>
        <begin position="315"/>
        <end position="327"/>
    </location>
</feature>
<feature type="domain" description="SAM" evidence="6">
    <location>
        <begin position="587"/>
        <end position="645"/>
    </location>
</feature>
<dbReference type="AlphaFoldDB" id="A0A183INU4"/>
<protein>
    <submittedName>
        <fullName evidence="9">ANK_REP_REGION domain-containing protein</fullName>
    </submittedName>
</protein>
<dbReference type="InterPro" id="IPR036770">
    <property type="entry name" value="Ankyrin_rpt-contain_sf"/>
</dbReference>
<accession>A0A183INU4</accession>
<dbReference type="SUPFAM" id="SSF50729">
    <property type="entry name" value="PH domain-like"/>
    <property type="match status" value="1"/>
</dbReference>
<feature type="repeat" description="ANK" evidence="3">
    <location>
        <begin position="206"/>
        <end position="238"/>
    </location>
</feature>
<dbReference type="Pfam" id="PF12796">
    <property type="entry name" value="Ank_2"/>
    <property type="match status" value="3"/>
</dbReference>
<dbReference type="EMBL" id="UZAM01008889">
    <property type="protein sequence ID" value="VDP06834.1"/>
    <property type="molecule type" value="Genomic_DNA"/>
</dbReference>
<feature type="repeat" description="ANK" evidence="3">
    <location>
        <begin position="174"/>
        <end position="203"/>
    </location>
</feature>
<feature type="domain" description="PID" evidence="5">
    <location>
        <begin position="699"/>
        <end position="831"/>
    </location>
</feature>